<evidence type="ECO:0000256" key="2">
    <source>
        <dbReference type="ARBA" id="ARBA00023163"/>
    </source>
</evidence>
<organism evidence="4 5">
    <name type="scientific">Bacteroides fragilis</name>
    <dbReference type="NCBI Taxonomy" id="817"/>
    <lineage>
        <taxon>Bacteria</taxon>
        <taxon>Pseudomonadati</taxon>
        <taxon>Bacteroidota</taxon>
        <taxon>Bacteroidia</taxon>
        <taxon>Bacteroidales</taxon>
        <taxon>Bacteroidaceae</taxon>
        <taxon>Bacteroides</taxon>
    </lineage>
</organism>
<feature type="domain" description="HTH araC/xylS-type" evidence="3">
    <location>
        <begin position="1"/>
        <end position="34"/>
    </location>
</feature>
<dbReference type="RefSeq" id="WP_122143344.1">
    <property type="nucleotide sequence ID" value="NZ_JAFKPL010000001.1"/>
</dbReference>
<dbReference type="GO" id="GO:0003700">
    <property type="term" value="F:DNA-binding transcription factor activity"/>
    <property type="evidence" value="ECO:0007669"/>
    <property type="project" value="InterPro"/>
</dbReference>
<evidence type="ECO:0000256" key="1">
    <source>
        <dbReference type="ARBA" id="ARBA00023015"/>
    </source>
</evidence>
<dbReference type="Proteomes" id="UP000286270">
    <property type="component" value="Unassembled WGS sequence"/>
</dbReference>
<dbReference type="SUPFAM" id="SSF46689">
    <property type="entry name" value="Homeodomain-like"/>
    <property type="match status" value="1"/>
</dbReference>
<dbReference type="AlphaFoldDB" id="A0A412XVK7"/>
<dbReference type="InterPro" id="IPR018060">
    <property type="entry name" value="HTH_AraC"/>
</dbReference>
<keyword evidence="1" id="KW-0805">Transcription regulation</keyword>
<sequence length="43" mass="5038">MKEIAGDCGFESSNYFWDFCRRNLNATPTQIREGFMDEQKSVD</sequence>
<dbReference type="Gene3D" id="1.10.10.60">
    <property type="entry name" value="Homeodomain-like"/>
    <property type="match status" value="1"/>
</dbReference>
<evidence type="ECO:0000313" key="5">
    <source>
        <dbReference type="Proteomes" id="UP000286270"/>
    </source>
</evidence>
<evidence type="ECO:0000259" key="3">
    <source>
        <dbReference type="PROSITE" id="PS01124"/>
    </source>
</evidence>
<comment type="caution">
    <text evidence="4">The sequence shown here is derived from an EMBL/GenBank/DDBJ whole genome shotgun (WGS) entry which is preliminary data.</text>
</comment>
<dbReference type="InterPro" id="IPR009057">
    <property type="entry name" value="Homeodomain-like_sf"/>
</dbReference>
<reference evidence="4 5" key="1">
    <citation type="submission" date="2018-08" db="EMBL/GenBank/DDBJ databases">
        <title>A genome reference for cultivated species of the human gut microbiota.</title>
        <authorList>
            <person name="Zou Y."/>
            <person name="Xue W."/>
            <person name="Luo G."/>
        </authorList>
    </citation>
    <scope>NUCLEOTIDE SEQUENCE [LARGE SCALE GENOMIC DNA]</scope>
    <source>
        <strain evidence="4 5">AF14-26</strain>
    </source>
</reference>
<gene>
    <name evidence="4" type="ORF">DWW08_18870</name>
</gene>
<dbReference type="PROSITE" id="PS01124">
    <property type="entry name" value="HTH_ARAC_FAMILY_2"/>
    <property type="match status" value="1"/>
</dbReference>
<dbReference type="GO" id="GO:0043565">
    <property type="term" value="F:sequence-specific DNA binding"/>
    <property type="evidence" value="ECO:0007669"/>
    <property type="project" value="InterPro"/>
</dbReference>
<proteinExistence type="predicted"/>
<name>A0A412XVK7_BACFG</name>
<evidence type="ECO:0000313" key="4">
    <source>
        <dbReference type="EMBL" id="RGV49350.1"/>
    </source>
</evidence>
<protein>
    <submittedName>
        <fullName evidence="4">AraC family transcriptional regulator</fullName>
    </submittedName>
</protein>
<keyword evidence="2" id="KW-0804">Transcription</keyword>
<dbReference type="EMBL" id="QRZH01000020">
    <property type="protein sequence ID" value="RGV49350.1"/>
    <property type="molecule type" value="Genomic_DNA"/>
</dbReference>
<accession>A0A412XVK7</accession>